<keyword evidence="4" id="KW-1185">Reference proteome</keyword>
<dbReference type="EMBL" id="JAPWTJ010001578">
    <property type="protein sequence ID" value="KAJ8970781.1"/>
    <property type="molecule type" value="Genomic_DNA"/>
</dbReference>
<feature type="transmembrane region" description="Helical" evidence="2">
    <location>
        <begin position="6"/>
        <end position="29"/>
    </location>
</feature>
<organism evidence="3 4">
    <name type="scientific">Molorchus minor</name>
    <dbReference type="NCBI Taxonomy" id="1323400"/>
    <lineage>
        <taxon>Eukaryota</taxon>
        <taxon>Metazoa</taxon>
        <taxon>Ecdysozoa</taxon>
        <taxon>Arthropoda</taxon>
        <taxon>Hexapoda</taxon>
        <taxon>Insecta</taxon>
        <taxon>Pterygota</taxon>
        <taxon>Neoptera</taxon>
        <taxon>Endopterygota</taxon>
        <taxon>Coleoptera</taxon>
        <taxon>Polyphaga</taxon>
        <taxon>Cucujiformia</taxon>
        <taxon>Chrysomeloidea</taxon>
        <taxon>Cerambycidae</taxon>
        <taxon>Lamiinae</taxon>
        <taxon>Monochamini</taxon>
        <taxon>Molorchus</taxon>
    </lineage>
</organism>
<evidence type="ECO:0000256" key="1">
    <source>
        <dbReference type="SAM" id="MobiDB-lite"/>
    </source>
</evidence>
<evidence type="ECO:0000313" key="3">
    <source>
        <dbReference type="EMBL" id="KAJ8970781.1"/>
    </source>
</evidence>
<reference evidence="3" key="1">
    <citation type="journal article" date="2023" name="Insect Mol. Biol.">
        <title>Genome sequencing provides insights into the evolution of gene families encoding plant cell wall-degrading enzymes in longhorned beetles.</title>
        <authorList>
            <person name="Shin N.R."/>
            <person name="Okamura Y."/>
            <person name="Kirsch R."/>
            <person name="Pauchet Y."/>
        </authorList>
    </citation>
    <scope>NUCLEOTIDE SEQUENCE</scope>
    <source>
        <strain evidence="3">MMC_N1</strain>
    </source>
</reference>
<evidence type="ECO:0000256" key="2">
    <source>
        <dbReference type="SAM" id="Phobius"/>
    </source>
</evidence>
<proteinExistence type="predicted"/>
<feature type="region of interest" description="Disordered" evidence="1">
    <location>
        <begin position="67"/>
        <end position="87"/>
    </location>
</feature>
<gene>
    <name evidence="3" type="ORF">NQ317_003495</name>
</gene>
<accession>A0ABQ9J151</accession>
<keyword evidence="2" id="KW-0812">Transmembrane</keyword>
<name>A0ABQ9J151_9CUCU</name>
<sequence>MRGRLIGNIALLLIAFCLFVTFGVLLIGVGSKSENVLVLASIASSSDGSSSSELDNTASAGSLCSADRTSGLMRSPVDKPEVPGCGELGPDMRKLSELMSPEVLLDMYVLPYTNLSHKTMVYQNRGKHGSYP</sequence>
<protein>
    <submittedName>
        <fullName evidence="3">Uncharacterized protein</fullName>
    </submittedName>
</protein>
<evidence type="ECO:0000313" key="4">
    <source>
        <dbReference type="Proteomes" id="UP001162164"/>
    </source>
</evidence>
<keyword evidence="2" id="KW-0472">Membrane</keyword>
<dbReference type="Proteomes" id="UP001162164">
    <property type="component" value="Unassembled WGS sequence"/>
</dbReference>
<comment type="caution">
    <text evidence="3">The sequence shown here is derived from an EMBL/GenBank/DDBJ whole genome shotgun (WGS) entry which is preliminary data.</text>
</comment>
<keyword evidence="2" id="KW-1133">Transmembrane helix</keyword>